<dbReference type="AlphaFoldDB" id="X0U7V1"/>
<proteinExistence type="predicted"/>
<dbReference type="EMBL" id="BARS01004898">
    <property type="protein sequence ID" value="GAF84565.1"/>
    <property type="molecule type" value="Genomic_DNA"/>
</dbReference>
<organism evidence="1">
    <name type="scientific">marine sediment metagenome</name>
    <dbReference type="NCBI Taxonomy" id="412755"/>
    <lineage>
        <taxon>unclassified sequences</taxon>
        <taxon>metagenomes</taxon>
        <taxon>ecological metagenomes</taxon>
    </lineage>
</organism>
<accession>X0U7V1</accession>
<protein>
    <submittedName>
        <fullName evidence="1">Uncharacterized protein</fullName>
    </submittedName>
</protein>
<reference evidence="1" key="1">
    <citation type="journal article" date="2014" name="Front. Microbiol.">
        <title>High frequency of phylogenetically diverse reductive dehalogenase-homologous genes in deep subseafloor sedimentary metagenomes.</title>
        <authorList>
            <person name="Kawai M."/>
            <person name="Futagami T."/>
            <person name="Toyoda A."/>
            <person name="Takaki Y."/>
            <person name="Nishi S."/>
            <person name="Hori S."/>
            <person name="Arai W."/>
            <person name="Tsubouchi T."/>
            <person name="Morono Y."/>
            <person name="Uchiyama I."/>
            <person name="Ito T."/>
            <person name="Fujiyama A."/>
            <person name="Inagaki F."/>
            <person name="Takami H."/>
        </authorList>
    </citation>
    <scope>NUCLEOTIDE SEQUENCE</scope>
    <source>
        <strain evidence="1">Expedition CK06-06</strain>
    </source>
</reference>
<evidence type="ECO:0000313" key="1">
    <source>
        <dbReference type="EMBL" id="GAF84565.1"/>
    </source>
</evidence>
<sequence length="66" mass="6974">MSLGEKVNKYLSKLNPLNIDKLLLSVSDKVINSLYDKNKITGNTAAKYCHMGAAAAGAAFSAISLS</sequence>
<name>X0U7V1_9ZZZZ</name>
<feature type="non-terminal residue" evidence="1">
    <location>
        <position position="66"/>
    </location>
</feature>
<comment type="caution">
    <text evidence="1">The sequence shown here is derived from an EMBL/GenBank/DDBJ whole genome shotgun (WGS) entry which is preliminary data.</text>
</comment>
<gene>
    <name evidence="1" type="ORF">S01H1_09584</name>
</gene>